<dbReference type="Proteomes" id="UP000827721">
    <property type="component" value="Unassembled WGS sequence"/>
</dbReference>
<comment type="caution">
    <text evidence="1">The sequence shown here is derived from an EMBL/GenBank/DDBJ whole genome shotgun (WGS) entry which is preliminary data.</text>
</comment>
<organism evidence="1 2">
    <name type="scientific">Xanthoceras sorbifolium</name>
    <dbReference type="NCBI Taxonomy" id="99658"/>
    <lineage>
        <taxon>Eukaryota</taxon>
        <taxon>Viridiplantae</taxon>
        <taxon>Streptophyta</taxon>
        <taxon>Embryophyta</taxon>
        <taxon>Tracheophyta</taxon>
        <taxon>Spermatophyta</taxon>
        <taxon>Magnoliopsida</taxon>
        <taxon>eudicotyledons</taxon>
        <taxon>Gunneridae</taxon>
        <taxon>Pentapetalae</taxon>
        <taxon>rosids</taxon>
        <taxon>malvids</taxon>
        <taxon>Sapindales</taxon>
        <taxon>Sapindaceae</taxon>
        <taxon>Xanthoceroideae</taxon>
        <taxon>Xanthoceras</taxon>
    </lineage>
</organism>
<reference evidence="1 2" key="1">
    <citation type="submission" date="2021-02" db="EMBL/GenBank/DDBJ databases">
        <title>Plant Genome Project.</title>
        <authorList>
            <person name="Zhang R.-G."/>
        </authorList>
    </citation>
    <scope>NUCLEOTIDE SEQUENCE [LARGE SCALE GENOMIC DNA]</scope>
    <source>
        <tissue evidence="1">Leaves</tissue>
    </source>
</reference>
<keyword evidence="2" id="KW-1185">Reference proteome</keyword>
<gene>
    <name evidence="1" type="ORF">JRO89_XS09G0221300</name>
</gene>
<protein>
    <submittedName>
        <fullName evidence="1">Uncharacterized protein</fullName>
    </submittedName>
</protein>
<dbReference type="EMBL" id="JAFEMO010000009">
    <property type="protein sequence ID" value="KAH7565514.1"/>
    <property type="molecule type" value="Genomic_DNA"/>
</dbReference>
<evidence type="ECO:0000313" key="2">
    <source>
        <dbReference type="Proteomes" id="UP000827721"/>
    </source>
</evidence>
<proteinExistence type="predicted"/>
<evidence type="ECO:0000313" key="1">
    <source>
        <dbReference type="EMBL" id="KAH7565514.1"/>
    </source>
</evidence>
<sequence>MKYVKPLQLYHQFAKDVVKRKDPSEFRGLLGLHVDNKYVRVAVTNTVMRFDERKRTIITAKSVNVLPRIFTIDSMTKLLTLIKHVRAIGFVFSHPDIKLMDISDGAHPKFFIDYLRKTGKFKGLKYTYWNMAFMSKSMENKLVRKVDHVISDFDPSLYPFIALEQKTIDSTQSLRIAEHESRMENIARFMLQGFLDCGVMLDGPEILTGYALHHRNYY</sequence>
<accession>A0ABQ8HMM8</accession>
<name>A0ABQ8HMM8_9ROSI</name>